<dbReference type="PRINTS" id="PR00344">
    <property type="entry name" value="BCTRLSENSOR"/>
</dbReference>
<dbReference type="InterPro" id="IPR003661">
    <property type="entry name" value="HisK_dim/P_dom"/>
</dbReference>
<evidence type="ECO:0000313" key="11">
    <source>
        <dbReference type="Proteomes" id="UP000250918"/>
    </source>
</evidence>
<dbReference type="InterPro" id="IPR036097">
    <property type="entry name" value="HisK_dim/P_sf"/>
</dbReference>
<sequence>MNDRVAIGPREDVNDANSYGRKVLALEALSSLADQFARRPELQNLIDALTLTVSGQFGVTSAYIITRDSDSISQLPVTSATGRFRRDVSVYELDQVALDLPVLLADPRPRRLDDPILQKLDSPILTTWQQLGAHLVAPLVLGEKIIGIMLLGPRINQAPFAERDLELLQTLIATITPLIANSFLYSEKAHLSERYRLILDSVHQAIFVFNSQDFLRLANRTAVELIASLTDVGVESGPVGLPLKAVFPDAVFPGWVERLQSARQENESRPLSTMVATPSAGRRIFSVRIGSLAGLAAVEDETVVTLQDITEQQDNERRMFELEKFAEQGVMASSISHELNNHLGVLLGGVELATFNLSRGNQEKVAQTLAKLKDGVERMGRFTAGLTDFARVNAATQPGRINDVVTDVLSFAMAQKRFSRINVKTMLTQKVPAILMDRDQIAQVVINLLNNAADAITETGRSDGIIIVSTTASGSEVILSVSDNGRGMTTETRDKLFKTHFTTKPKGHGYGLMTCARILEHHSANIAINSQVGFGTTFELRFKTASEAPGN</sequence>
<evidence type="ECO:0000256" key="8">
    <source>
        <dbReference type="ARBA" id="ARBA00023012"/>
    </source>
</evidence>
<evidence type="ECO:0000256" key="4">
    <source>
        <dbReference type="ARBA" id="ARBA00022679"/>
    </source>
</evidence>
<proteinExistence type="predicted"/>
<evidence type="ECO:0000313" key="10">
    <source>
        <dbReference type="EMBL" id="PWB68983.1"/>
    </source>
</evidence>
<dbReference type="InterPro" id="IPR036890">
    <property type="entry name" value="HATPase_C_sf"/>
</dbReference>
<dbReference type="InterPro" id="IPR035965">
    <property type="entry name" value="PAS-like_dom_sf"/>
</dbReference>
<dbReference type="PROSITE" id="PS50109">
    <property type="entry name" value="HIS_KIN"/>
    <property type="match status" value="1"/>
</dbReference>
<gene>
    <name evidence="10" type="ORF">C3F09_10790</name>
</gene>
<keyword evidence="3" id="KW-0597">Phosphoprotein</keyword>
<keyword evidence="7" id="KW-0067">ATP-binding</keyword>
<dbReference type="Gene3D" id="1.10.287.130">
    <property type="match status" value="1"/>
</dbReference>
<evidence type="ECO:0000259" key="9">
    <source>
        <dbReference type="PROSITE" id="PS50109"/>
    </source>
</evidence>
<dbReference type="SMART" id="SM00065">
    <property type="entry name" value="GAF"/>
    <property type="match status" value="1"/>
</dbReference>
<evidence type="ECO:0000256" key="3">
    <source>
        <dbReference type="ARBA" id="ARBA00022553"/>
    </source>
</evidence>
<dbReference type="InterPro" id="IPR029016">
    <property type="entry name" value="GAF-like_dom_sf"/>
</dbReference>
<dbReference type="EMBL" id="PQAP01000182">
    <property type="protein sequence ID" value="PWB68983.1"/>
    <property type="molecule type" value="Genomic_DNA"/>
</dbReference>
<evidence type="ECO:0000256" key="5">
    <source>
        <dbReference type="ARBA" id="ARBA00022741"/>
    </source>
</evidence>
<dbReference type="SUPFAM" id="SSF55874">
    <property type="entry name" value="ATPase domain of HSP90 chaperone/DNA topoisomerase II/histidine kinase"/>
    <property type="match status" value="1"/>
</dbReference>
<dbReference type="GO" id="GO:0005524">
    <property type="term" value="F:ATP binding"/>
    <property type="evidence" value="ECO:0007669"/>
    <property type="project" value="UniProtKB-KW"/>
</dbReference>
<dbReference type="CDD" id="cd00082">
    <property type="entry name" value="HisKA"/>
    <property type="match status" value="1"/>
</dbReference>
<dbReference type="Pfam" id="PF02518">
    <property type="entry name" value="HATPase_c"/>
    <property type="match status" value="1"/>
</dbReference>
<comment type="catalytic activity">
    <reaction evidence="1">
        <text>ATP + protein L-histidine = ADP + protein N-phospho-L-histidine.</text>
        <dbReference type="EC" id="2.7.13.3"/>
    </reaction>
</comment>
<evidence type="ECO:0000256" key="7">
    <source>
        <dbReference type="ARBA" id="ARBA00022840"/>
    </source>
</evidence>
<dbReference type="AlphaFoldDB" id="A0A855X429"/>
<dbReference type="PANTHER" id="PTHR43065">
    <property type="entry name" value="SENSOR HISTIDINE KINASE"/>
    <property type="match status" value="1"/>
</dbReference>
<organism evidence="10 11">
    <name type="scientific">candidate division GN15 bacterium</name>
    <dbReference type="NCBI Taxonomy" id="2072418"/>
    <lineage>
        <taxon>Bacteria</taxon>
        <taxon>candidate division GN15</taxon>
    </lineage>
</organism>
<dbReference type="GO" id="GO:0000155">
    <property type="term" value="F:phosphorelay sensor kinase activity"/>
    <property type="evidence" value="ECO:0007669"/>
    <property type="project" value="InterPro"/>
</dbReference>
<evidence type="ECO:0000256" key="1">
    <source>
        <dbReference type="ARBA" id="ARBA00000085"/>
    </source>
</evidence>
<dbReference type="SMART" id="SM00387">
    <property type="entry name" value="HATPase_c"/>
    <property type="match status" value="1"/>
</dbReference>
<dbReference type="SUPFAM" id="SSF47384">
    <property type="entry name" value="Homodimeric domain of signal transducing histidine kinase"/>
    <property type="match status" value="1"/>
</dbReference>
<keyword evidence="8" id="KW-0902">Two-component regulatory system</keyword>
<protein>
    <recommendedName>
        <fullName evidence="2">histidine kinase</fullName>
        <ecNumber evidence="2">2.7.13.3</ecNumber>
    </recommendedName>
</protein>
<feature type="domain" description="Histidine kinase" evidence="9">
    <location>
        <begin position="334"/>
        <end position="546"/>
    </location>
</feature>
<dbReference type="Pfam" id="PF01590">
    <property type="entry name" value="GAF"/>
    <property type="match status" value="1"/>
</dbReference>
<keyword evidence="4" id="KW-0808">Transferase</keyword>
<dbReference type="Gene3D" id="3.30.450.40">
    <property type="match status" value="1"/>
</dbReference>
<dbReference type="InterPro" id="IPR003594">
    <property type="entry name" value="HATPase_dom"/>
</dbReference>
<comment type="caution">
    <text evidence="10">The sequence shown here is derived from an EMBL/GenBank/DDBJ whole genome shotgun (WGS) entry which is preliminary data.</text>
</comment>
<dbReference type="Proteomes" id="UP000250918">
    <property type="component" value="Unassembled WGS sequence"/>
</dbReference>
<accession>A0A855X429</accession>
<dbReference type="Gene3D" id="3.30.450.20">
    <property type="entry name" value="PAS domain"/>
    <property type="match status" value="1"/>
</dbReference>
<evidence type="ECO:0000256" key="2">
    <source>
        <dbReference type="ARBA" id="ARBA00012438"/>
    </source>
</evidence>
<evidence type="ECO:0000256" key="6">
    <source>
        <dbReference type="ARBA" id="ARBA00022777"/>
    </source>
</evidence>
<dbReference type="PANTHER" id="PTHR43065:SF10">
    <property type="entry name" value="PEROXIDE STRESS-ACTIVATED HISTIDINE KINASE MAK3"/>
    <property type="match status" value="1"/>
</dbReference>
<keyword evidence="5" id="KW-0547">Nucleotide-binding</keyword>
<dbReference type="InterPro" id="IPR005467">
    <property type="entry name" value="His_kinase_dom"/>
</dbReference>
<keyword evidence="6" id="KW-0418">Kinase</keyword>
<dbReference type="SUPFAM" id="SSF55785">
    <property type="entry name" value="PYP-like sensor domain (PAS domain)"/>
    <property type="match status" value="1"/>
</dbReference>
<name>A0A855X429_9BACT</name>
<dbReference type="Gene3D" id="3.30.565.10">
    <property type="entry name" value="Histidine kinase-like ATPase, C-terminal domain"/>
    <property type="match status" value="1"/>
</dbReference>
<dbReference type="EC" id="2.7.13.3" evidence="2"/>
<dbReference type="InterPro" id="IPR004358">
    <property type="entry name" value="Sig_transdc_His_kin-like_C"/>
</dbReference>
<dbReference type="InterPro" id="IPR003018">
    <property type="entry name" value="GAF"/>
</dbReference>
<reference evidence="10 11" key="1">
    <citation type="journal article" date="2018" name="ISME J.">
        <title>A methanotrophic archaeon couples anaerobic oxidation of methane to Fe(III) reduction.</title>
        <authorList>
            <person name="Cai C."/>
            <person name="Leu A.O."/>
            <person name="Xie G.J."/>
            <person name="Guo J."/>
            <person name="Feng Y."/>
            <person name="Zhao J.X."/>
            <person name="Tyson G.W."/>
            <person name="Yuan Z."/>
            <person name="Hu S."/>
        </authorList>
    </citation>
    <scope>NUCLEOTIDE SEQUENCE [LARGE SCALE GENOMIC DNA]</scope>
    <source>
        <strain evidence="10">FeB_12</strain>
    </source>
</reference>
<dbReference type="SUPFAM" id="SSF55781">
    <property type="entry name" value="GAF domain-like"/>
    <property type="match status" value="1"/>
</dbReference>